<name>A0A328UAY3_9FIRM</name>
<dbReference type="SMART" id="SM00331">
    <property type="entry name" value="PP2C_SIG"/>
    <property type="match status" value="1"/>
</dbReference>
<proteinExistence type="predicted"/>
<keyword evidence="3" id="KW-1185">Reference proteome</keyword>
<gene>
    <name evidence="2" type="ORF">DPQ25_09140</name>
</gene>
<dbReference type="SMART" id="SM00332">
    <property type="entry name" value="PP2Cc"/>
    <property type="match status" value="1"/>
</dbReference>
<dbReference type="PANTHER" id="PTHR13832:SF860">
    <property type="entry name" value="PROTEIN PHOSPHATASE PHPP"/>
    <property type="match status" value="1"/>
</dbReference>
<evidence type="ECO:0000259" key="1">
    <source>
        <dbReference type="PROSITE" id="PS51746"/>
    </source>
</evidence>
<dbReference type="Proteomes" id="UP000249377">
    <property type="component" value="Unassembled WGS sequence"/>
</dbReference>
<dbReference type="EMBL" id="QLYR01000005">
    <property type="protein sequence ID" value="RAQ28479.1"/>
    <property type="molecule type" value="Genomic_DNA"/>
</dbReference>
<dbReference type="PROSITE" id="PS51746">
    <property type="entry name" value="PPM_2"/>
    <property type="match status" value="1"/>
</dbReference>
<evidence type="ECO:0000313" key="3">
    <source>
        <dbReference type="Proteomes" id="UP000249377"/>
    </source>
</evidence>
<dbReference type="Pfam" id="PF13672">
    <property type="entry name" value="PP2C_2"/>
    <property type="match status" value="1"/>
</dbReference>
<reference evidence="2 3" key="1">
    <citation type="submission" date="2018-06" db="EMBL/GenBank/DDBJ databases">
        <title>Noncontiguous genome sequence of Ruminococcaceae bacterium ASD2818.</title>
        <authorList>
            <person name="Chaplin A.V."/>
            <person name="Sokolova S.R."/>
            <person name="Kochetkova T.O."/>
            <person name="Goltsov A.Y."/>
            <person name="Trofimov D.Y."/>
            <person name="Efimov B.A."/>
        </authorList>
    </citation>
    <scope>NUCLEOTIDE SEQUENCE [LARGE SCALE GENOMIC DNA]</scope>
    <source>
        <strain evidence="2 3">ASD2818</strain>
    </source>
</reference>
<dbReference type="InterPro" id="IPR036457">
    <property type="entry name" value="PPM-type-like_dom_sf"/>
</dbReference>
<protein>
    <submittedName>
        <fullName evidence="2">Stp1/IreP family PP2C-type Ser/Thr phosphatase</fullName>
    </submittedName>
</protein>
<comment type="caution">
    <text evidence="2">The sequence shown here is derived from an EMBL/GenBank/DDBJ whole genome shotgun (WGS) entry which is preliminary data.</text>
</comment>
<dbReference type="SUPFAM" id="SSF81606">
    <property type="entry name" value="PP2C-like"/>
    <property type="match status" value="1"/>
</dbReference>
<organism evidence="2 3">
    <name type="scientific">Hydrogeniiclostridium mannosilyticum</name>
    <dbReference type="NCBI Taxonomy" id="2764322"/>
    <lineage>
        <taxon>Bacteria</taxon>
        <taxon>Bacillati</taxon>
        <taxon>Bacillota</taxon>
        <taxon>Clostridia</taxon>
        <taxon>Eubacteriales</taxon>
        <taxon>Acutalibacteraceae</taxon>
        <taxon>Hydrogeniiclostridium</taxon>
    </lineage>
</organism>
<dbReference type="GO" id="GO:0004722">
    <property type="term" value="F:protein serine/threonine phosphatase activity"/>
    <property type="evidence" value="ECO:0007669"/>
    <property type="project" value="InterPro"/>
</dbReference>
<dbReference type="PANTHER" id="PTHR13832">
    <property type="entry name" value="PROTEIN PHOSPHATASE 2C"/>
    <property type="match status" value="1"/>
</dbReference>
<dbReference type="NCBIfam" id="NF033484">
    <property type="entry name" value="Stp1_PP2C_phos"/>
    <property type="match status" value="1"/>
</dbReference>
<accession>A0A328UAY3</accession>
<dbReference type="AlphaFoldDB" id="A0A328UAY3"/>
<sequence>MRRDITLELYGKTDIGLIRNTNQDAFRFGSFEDGAIWMVVCDGMGGANGGDVASDIAVKSVSCELVSAYCAGMDTAALQGLLASTIGKANASIFAASQENKTLRGMGTTIVAAVVVNGSYYIAYAGDSRAYLVRQGISRQLTTDHSMVQEMVDNGDLTEQEAKFHPHKNIITRVLGVNPDIKVDYREACLESGDILLLCTDGLTNYVDEEIMGSECDGKTLEEYCNALIESAKNGGGGDNITVVAMRF</sequence>
<dbReference type="InterPro" id="IPR001932">
    <property type="entry name" value="PPM-type_phosphatase-like_dom"/>
</dbReference>
<feature type="domain" description="PPM-type phosphatase" evidence="1">
    <location>
        <begin position="9"/>
        <end position="248"/>
    </location>
</feature>
<dbReference type="Gene3D" id="3.60.40.10">
    <property type="entry name" value="PPM-type phosphatase domain"/>
    <property type="match status" value="1"/>
</dbReference>
<evidence type="ECO:0000313" key="2">
    <source>
        <dbReference type="EMBL" id="RAQ28479.1"/>
    </source>
</evidence>
<dbReference type="InterPro" id="IPR015655">
    <property type="entry name" value="PP2C"/>
</dbReference>
<dbReference type="CDD" id="cd00143">
    <property type="entry name" value="PP2Cc"/>
    <property type="match status" value="1"/>
</dbReference>